<keyword evidence="1" id="KW-0812">Transmembrane</keyword>
<name>A0AAN9GD90_9CAEN</name>
<feature type="transmembrane region" description="Helical" evidence="1">
    <location>
        <begin position="107"/>
        <end position="126"/>
    </location>
</feature>
<keyword evidence="3" id="KW-1185">Reference proteome</keyword>
<evidence type="ECO:0000313" key="2">
    <source>
        <dbReference type="EMBL" id="KAK7104042.1"/>
    </source>
</evidence>
<keyword evidence="1" id="KW-1133">Transmembrane helix</keyword>
<protein>
    <submittedName>
        <fullName evidence="2">Uncharacterized protein</fullName>
    </submittedName>
</protein>
<dbReference type="AlphaFoldDB" id="A0AAN9GD90"/>
<feature type="transmembrane region" description="Helical" evidence="1">
    <location>
        <begin position="146"/>
        <end position="171"/>
    </location>
</feature>
<comment type="caution">
    <text evidence="2">The sequence shown here is derived from an EMBL/GenBank/DDBJ whole genome shotgun (WGS) entry which is preliminary data.</text>
</comment>
<sequence length="175" mass="19012">MGFKSSSTFIKVSLFLCISAFVFTCIGIFSPSWLMNEALKIQVGVFYKCVDGDCSGGDSSESQTWQKAVAAMEILGILLAVPCLIFVVLFIFVPVTSGKTWVKVTTLSLAYGAGVLILIGVIVCVAKKDDFPELAPGYRLSFDVSWSFAMTIIAGMLYLSTGVFFTLDMIFNASW</sequence>
<organism evidence="2 3">
    <name type="scientific">Littorina saxatilis</name>
    <dbReference type="NCBI Taxonomy" id="31220"/>
    <lineage>
        <taxon>Eukaryota</taxon>
        <taxon>Metazoa</taxon>
        <taxon>Spiralia</taxon>
        <taxon>Lophotrochozoa</taxon>
        <taxon>Mollusca</taxon>
        <taxon>Gastropoda</taxon>
        <taxon>Caenogastropoda</taxon>
        <taxon>Littorinimorpha</taxon>
        <taxon>Littorinoidea</taxon>
        <taxon>Littorinidae</taxon>
        <taxon>Littorina</taxon>
    </lineage>
</organism>
<feature type="transmembrane region" description="Helical" evidence="1">
    <location>
        <begin position="74"/>
        <end position="95"/>
    </location>
</feature>
<keyword evidence="1" id="KW-0472">Membrane</keyword>
<accession>A0AAN9GD90</accession>
<dbReference type="Gene3D" id="1.20.140.150">
    <property type="match status" value="1"/>
</dbReference>
<gene>
    <name evidence="2" type="ORF">V1264_018819</name>
</gene>
<dbReference type="Proteomes" id="UP001374579">
    <property type="component" value="Unassembled WGS sequence"/>
</dbReference>
<reference evidence="2 3" key="1">
    <citation type="submission" date="2024-02" db="EMBL/GenBank/DDBJ databases">
        <title>Chromosome-scale genome assembly of the rough periwinkle Littorina saxatilis.</title>
        <authorList>
            <person name="De Jode A."/>
            <person name="Faria R."/>
            <person name="Formenti G."/>
            <person name="Sims Y."/>
            <person name="Smith T.P."/>
            <person name="Tracey A."/>
            <person name="Wood J.M.D."/>
            <person name="Zagrodzka Z.B."/>
            <person name="Johannesson K."/>
            <person name="Butlin R.K."/>
            <person name="Leder E.H."/>
        </authorList>
    </citation>
    <scope>NUCLEOTIDE SEQUENCE [LARGE SCALE GENOMIC DNA]</scope>
    <source>
        <strain evidence="2">Snail1</strain>
        <tissue evidence="2">Muscle</tissue>
    </source>
</reference>
<evidence type="ECO:0000313" key="3">
    <source>
        <dbReference type="Proteomes" id="UP001374579"/>
    </source>
</evidence>
<dbReference type="EMBL" id="JBAMIC010000008">
    <property type="protein sequence ID" value="KAK7104042.1"/>
    <property type="molecule type" value="Genomic_DNA"/>
</dbReference>
<proteinExistence type="predicted"/>
<feature type="transmembrane region" description="Helical" evidence="1">
    <location>
        <begin position="12"/>
        <end position="34"/>
    </location>
</feature>
<evidence type="ECO:0000256" key="1">
    <source>
        <dbReference type="SAM" id="Phobius"/>
    </source>
</evidence>